<dbReference type="Pfam" id="PF00582">
    <property type="entry name" value="Usp"/>
    <property type="match status" value="2"/>
</dbReference>
<evidence type="ECO:0000256" key="1">
    <source>
        <dbReference type="ARBA" id="ARBA00008791"/>
    </source>
</evidence>
<organism evidence="3 4">
    <name type="scientific">Kineococcus gynurae</name>
    <dbReference type="NCBI Taxonomy" id="452979"/>
    <lineage>
        <taxon>Bacteria</taxon>
        <taxon>Bacillati</taxon>
        <taxon>Actinomycetota</taxon>
        <taxon>Actinomycetes</taxon>
        <taxon>Kineosporiales</taxon>
        <taxon>Kineosporiaceae</taxon>
        <taxon>Kineococcus</taxon>
    </lineage>
</organism>
<sequence>MADLVSPAPADDGPSIRSYVVAHDGGERGRDALALGAVLSRSLAVELEVVFVVRTDDPFAGPYPPVGDVTGLVAETGQEFLDEELAALPGDVVARSHVRTAESVPEGLLAAVEEFGAAAVVVGAGGRNPLGVGPVARALLHSSPVPVVLAAETPGVERIDTLYVALGTRPGAEAVLAEAQEGADRAGLPLHVVSLLDLDGRAEEGGSSRQRVEELLAGLTDASIHVGEGTSMAEAVASIDWEPGGLLLVGSSRLARGRQTFLGPTAARMIRHVPVPVVVVPRAEVAR</sequence>
<proteinExistence type="inferred from homology"/>
<accession>A0ABV5LP47</accession>
<dbReference type="Gene3D" id="3.40.50.12370">
    <property type="match status" value="1"/>
</dbReference>
<name>A0ABV5LP47_9ACTN</name>
<dbReference type="RefSeq" id="WP_380139852.1">
    <property type="nucleotide sequence ID" value="NZ_JBHLUI010000012.1"/>
</dbReference>
<evidence type="ECO:0000259" key="2">
    <source>
        <dbReference type="Pfam" id="PF00582"/>
    </source>
</evidence>
<keyword evidence="4" id="KW-1185">Reference proteome</keyword>
<dbReference type="PANTHER" id="PTHR46268:SF6">
    <property type="entry name" value="UNIVERSAL STRESS PROTEIN UP12"/>
    <property type="match status" value="1"/>
</dbReference>
<dbReference type="PANTHER" id="PTHR46268">
    <property type="entry name" value="STRESS RESPONSE PROTEIN NHAX"/>
    <property type="match status" value="1"/>
</dbReference>
<feature type="domain" description="UspA" evidence="2">
    <location>
        <begin position="164"/>
        <end position="281"/>
    </location>
</feature>
<comment type="similarity">
    <text evidence="1">Belongs to the universal stress protein A family.</text>
</comment>
<comment type="caution">
    <text evidence="3">The sequence shown here is derived from an EMBL/GenBank/DDBJ whole genome shotgun (WGS) entry which is preliminary data.</text>
</comment>
<dbReference type="Proteomes" id="UP001589748">
    <property type="component" value="Unassembled WGS sequence"/>
</dbReference>
<feature type="domain" description="UspA" evidence="2">
    <location>
        <begin position="20"/>
        <end position="149"/>
    </location>
</feature>
<reference evidence="3 4" key="1">
    <citation type="submission" date="2024-09" db="EMBL/GenBank/DDBJ databases">
        <authorList>
            <person name="Sun Q."/>
            <person name="Mori K."/>
        </authorList>
    </citation>
    <scope>NUCLEOTIDE SEQUENCE [LARGE SCALE GENOMIC DNA]</scope>
    <source>
        <strain evidence="3 4">TISTR 1856</strain>
    </source>
</reference>
<gene>
    <name evidence="3" type="ORF">ACFFVI_02475</name>
</gene>
<evidence type="ECO:0000313" key="4">
    <source>
        <dbReference type="Proteomes" id="UP001589748"/>
    </source>
</evidence>
<dbReference type="SUPFAM" id="SSF52402">
    <property type="entry name" value="Adenine nucleotide alpha hydrolases-like"/>
    <property type="match status" value="2"/>
</dbReference>
<dbReference type="InterPro" id="IPR006016">
    <property type="entry name" value="UspA"/>
</dbReference>
<dbReference type="EMBL" id="JBHMDM010000001">
    <property type="protein sequence ID" value="MFB9375824.1"/>
    <property type="molecule type" value="Genomic_DNA"/>
</dbReference>
<evidence type="ECO:0000313" key="3">
    <source>
        <dbReference type="EMBL" id="MFB9375824.1"/>
    </source>
</evidence>
<protein>
    <submittedName>
        <fullName evidence="3">Universal stress protein</fullName>
    </submittedName>
</protein>